<dbReference type="InterPro" id="IPR010941">
    <property type="entry name" value="PhaC_N"/>
</dbReference>
<evidence type="ECO:0000256" key="3">
    <source>
        <dbReference type="ARBA" id="ARBA00022679"/>
    </source>
</evidence>
<dbReference type="Pfam" id="PF07167">
    <property type="entry name" value="PhaC_N"/>
    <property type="match status" value="1"/>
</dbReference>
<keyword evidence="2" id="KW-0963">Cytoplasm</keyword>
<evidence type="ECO:0000256" key="5">
    <source>
        <dbReference type="SAM" id="MobiDB-lite"/>
    </source>
</evidence>
<dbReference type="GO" id="GO:0005737">
    <property type="term" value="C:cytoplasm"/>
    <property type="evidence" value="ECO:0007669"/>
    <property type="project" value="UniProtKB-SubCell"/>
</dbReference>
<feature type="region of interest" description="Disordered" evidence="5">
    <location>
        <begin position="1"/>
        <end position="20"/>
    </location>
</feature>
<dbReference type="Gene3D" id="3.40.50.1820">
    <property type="entry name" value="alpha/beta hydrolase"/>
    <property type="match status" value="1"/>
</dbReference>
<evidence type="ECO:0000256" key="2">
    <source>
        <dbReference type="ARBA" id="ARBA00022490"/>
    </source>
</evidence>
<reference evidence="7" key="1">
    <citation type="submission" date="2020-02" db="EMBL/GenBank/DDBJ databases">
        <authorList>
            <person name="Meier V. D."/>
        </authorList>
    </citation>
    <scope>NUCLEOTIDE SEQUENCE</scope>
    <source>
        <strain evidence="7">AVDCRST_MAG25</strain>
    </source>
</reference>
<gene>
    <name evidence="7" type="ORF">AVDCRST_MAG25-1914</name>
</gene>
<dbReference type="InterPro" id="IPR051321">
    <property type="entry name" value="PHA/PHB_synthase"/>
</dbReference>
<proteinExistence type="predicted"/>
<evidence type="ECO:0000256" key="1">
    <source>
        <dbReference type="ARBA" id="ARBA00004496"/>
    </source>
</evidence>
<keyword evidence="3" id="KW-0808">Transferase</keyword>
<comment type="subcellular location">
    <subcellularLocation>
        <location evidence="1">Cytoplasm</location>
    </subcellularLocation>
</comment>
<feature type="region of interest" description="Disordered" evidence="5">
    <location>
        <begin position="623"/>
        <end position="648"/>
    </location>
</feature>
<dbReference type="NCBIfam" id="TIGR01838">
    <property type="entry name" value="PHA_synth_I"/>
    <property type="match status" value="1"/>
</dbReference>
<evidence type="ECO:0000259" key="6">
    <source>
        <dbReference type="Pfam" id="PF07167"/>
    </source>
</evidence>
<sequence>MADSTKGNGGTGVGGTTPQGMSMAPFEMWSQWFANNMGSATPGGSIPWLTKPGVPTQGDFEGLPKGVIANDPLLSVMEKLWDANPMQNVLPINWLEITRALQTLWLRELSDPSKAIESAAEFNAKVWSSTFEVWQESMARMWGLPAKEEKEEGRGTAGADKRFSAPEWEANPYYQTLKESYLLASEYLLNAADAKDGEEDEEQKRLKFYLRQFVDAMAPANFLLTNPAALKRIAETGGTSLAEGTRNLLNDLREGRLSMTDANAFQPGENLAITPGKVVYRNELIELIQYEPTVEKVHETPILFFPPWINKYYILDLQPKNSMVKYLLDQGYQVFMTSWKNPDASLEHLQFEDYMTLGVLSAVDVVRDVTGAEKVNPVGYCAGGTLLSVTHAWLAEGGDENPFHASTFMVAMQDFSDVGDTSVFIDEPQIEFMEQQMKERGYLDNRKMANMFNSLRANDLIWSNVVNNYLLGQKPPAFDLLYWNSDGTRMAREAHSFYLRNTYLDNNLVKPGKVTIKGRPIDLTKISGDVYAVGAEKDHIVPWSSAWQINKIAKGAKVRYALANSGHIAGMINPPSKGKGTYWVNEETDASETAEQWREGAEQHEGSWWEDWTAWLAERSGEMIDPPSIGSEKYPALEDAPGSYVRET</sequence>
<protein>
    <submittedName>
        <fullName evidence="7">Polyhydroxyalkanoic acid synthase</fullName>
    </submittedName>
</protein>
<accession>A0A6J4RBA8</accession>
<keyword evidence="4" id="KW-0012">Acyltransferase</keyword>
<dbReference type="GO" id="GO:0042619">
    <property type="term" value="P:poly-hydroxybutyrate biosynthetic process"/>
    <property type="evidence" value="ECO:0007669"/>
    <property type="project" value="InterPro"/>
</dbReference>
<dbReference type="EMBL" id="CADCVI010000116">
    <property type="protein sequence ID" value="CAA9469331.1"/>
    <property type="molecule type" value="Genomic_DNA"/>
</dbReference>
<evidence type="ECO:0000313" key="7">
    <source>
        <dbReference type="EMBL" id="CAA9469331.1"/>
    </source>
</evidence>
<name>A0A6J4RBA8_9ACTN</name>
<dbReference type="PANTHER" id="PTHR36837:SF5">
    <property type="entry name" value="POLY-3-HYDROXYBUTYRATE SYNTHASE"/>
    <property type="match status" value="1"/>
</dbReference>
<dbReference type="SUPFAM" id="SSF53474">
    <property type="entry name" value="alpha/beta-Hydrolases"/>
    <property type="match status" value="1"/>
</dbReference>
<dbReference type="GO" id="GO:0016746">
    <property type="term" value="F:acyltransferase activity"/>
    <property type="evidence" value="ECO:0007669"/>
    <property type="project" value="UniProtKB-KW"/>
</dbReference>
<dbReference type="AlphaFoldDB" id="A0A6J4RBA8"/>
<dbReference type="InterPro" id="IPR010963">
    <property type="entry name" value="PHA_synth_I"/>
</dbReference>
<feature type="compositionally biased region" description="Gly residues" evidence="5">
    <location>
        <begin position="7"/>
        <end position="17"/>
    </location>
</feature>
<feature type="domain" description="Poly-beta-hydroxybutyrate polymerase N-terminal" evidence="6">
    <location>
        <begin position="160"/>
        <end position="327"/>
    </location>
</feature>
<dbReference type="InterPro" id="IPR029058">
    <property type="entry name" value="AB_hydrolase_fold"/>
</dbReference>
<organism evidence="7">
    <name type="scientific">uncultured Rubrobacteraceae bacterium</name>
    <dbReference type="NCBI Taxonomy" id="349277"/>
    <lineage>
        <taxon>Bacteria</taxon>
        <taxon>Bacillati</taxon>
        <taxon>Actinomycetota</taxon>
        <taxon>Rubrobacteria</taxon>
        <taxon>Rubrobacterales</taxon>
        <taxon>Rubrobacteraceae</taxon>
        <taxon>environmental samples</taxon>
    </lineage>
</organism>
<dbReference type="PANTHER" id="PTHR36837">
    <property type="entry name" value="POLY(3-HYDROXYALKANOATE) POLYMERASE SUBUNIT PHAC"/>
    <property type="match status" value="1"/>
</dbReference>
<evidence type="ECO:0000256" key="4">
    <source>
        <dbReference type="ARBA" id="ARBA00023315"/>
    </source>
</evidence>